<evidence type="ECO:0000313" key="3">
    <source>
        <dbReference type="Proteomes" id="UP000297890"/>
    </source>
</evidence>
<feature type="non-terminal residue" evidence="2">
    <location>
        <position position="137"/>
    </location>
</feature>
<reference evidence="2 3" key="1">
    <citation type="journal article" date="2019" name="ISME J.">
        <title>Candidatus Macondimonas diazotrophica, a novel gammaproteobacterial genus dominating crude-oil-contaminated coastal sediments.</title>
        <authorList>
            <person name="Karthikeyan S."/>
            <person name="Konstantinidis K."/>
        </authorList>
    </citation>
    <scope>NUCLEOTIDE SEQUENCE [LARGE SCALE GENOMIC DNA]</scope>
    <source>
        <strain evidence="2 3">KTK01</strain>
    </source>
</reference>
<keyword evidence="3" id="KW-1185">Reference proteome</keyword>
<feature type="compositionally biased region" description="Basic and acidic residues" evidence="1">
    <location>
        <begin position="126"/>
        <end position="137"/>
    </location>
</feature>
<sequence length="137" mass="15119">MARVTRSDVELVLTARDQITRTLADVSQLLDGLVGEAQGAERAFGSLDQQTARLEGTLQGLQDAQRDLIAKGRLVEQFKREEQQLSRLNERFRQAAAEVRRLKDAQRAQAGVPPAQRVDVSGDLARAQRDAQRANAA</sequence>
<dbReference type="RefSeq" id="WP_135282836.1">
    <property type="nucleotide sequence ID" value="NZ_SRIO01000027.1"/>
</dbReference>
<evidence type="ECO:0000256" key="1">
    <source>
        <dbReference type="SAM" id="MobiDB-lite"/>
    </source>
</evidence>
<comment type="caution">
    <text evidence="2">The sequence shown here is derived from an EMBL/GenBank/DDBJ whole genome shotgun (WGS) entry which is preliminary data.</text>
</comment>
<organism evidence="2 3">
    <name type="scientific">Candidatus Macondimonas diazotrophica</name>
    <dbReference type="NCBI Taxonomy" id="2305248"/>
    <lineage>
        <taxon>Bacteria</taxon>
        <taxon>Pseudomonadati</taxon>
        <taxon>Pseudomonadota</taxon>
        <taxon>Gammaproteobacteria</taxon>
        <taxon>Chromatiales</taxon>
        <taxon>Ectothiorhodospiraceae</taxon>
        <taxon>Candidatus Macondimonas</taxon>
    </lineage>
</organism>
<protein>
    <submittedName>
        <fullName evidence="2">Uncharacterized protein</fullName>
    </submittedName>
</protein>
<name>A0A4Z0F508_9GAMM</name>
<accession>A0A4Z0F508</accession>
<dbReference type="Proteomes" id="UP000297890">
    <property type="component" value="Unassembled WGS sequence"/>
</dbReference>
<evidence type="ECO:0000313" key="2">
    <source>
        <dbReference type="EMBL" id="TFZ81357.1"/>
    </source>
</evidence>
<gene>
    <name evidence="2" type="ORF">E4680_12925</name>
</gene>
<dbReference type="EMBL" id="SRIO01000027">
    <property type="protein sequence ID" value="TFZ81357.1"/>
    <property type="molecule type" value="Genomic_DNA"/>
</dbReference>
<proteinExistence type="predicted"/>
<dbReference type="AlphaFoldDB" id="A0A4Z0F508"/>
<feature type="region of interest" description="Disordered" evidence="1">
    <location>
        <begin position="104"/>
        <end position="137"/>
    </location>
</feature>